<comment type="caution">
    <text evidence="1">The sequence shown here is derived from an EMBL/GenBank/DDBJ whole genome shotgun (WGS) entry which is preliminary data.</text>
</comment>
<evidence type="ECO:0000313" key="1">
    <source>
        <dbReference type="EMBL" id="RKN50469.1"/>
    </source>
</evidence>
<name>A0A3A9ZQK0_9ACTN</name>
<proteinExistence type="predicted"/>
<dbReference type="EMBL" id="RBAK01000001">
    <property type="protein sequence ID" value="RKN50469.1"/>
    <property type="molecule type" value="Genomic_DNA"/>
</dbReference>
<dbReference type="AlphaFoldDB" id="A0A3A9ZQK0"/>
<protein>
    <submittedName>
        <fullName evidence="1">Uncharacterized protein</fullName>
    </submittedName>
</protein>
<accession>A0A3A9ZQK0</accession>
<dbReference type="OrthoDB" id="3363225at2"/>
<reference evidence="1 2" key="1">
    <citation type="journal article" date="2004" name="Syst. Appl. Microbiol.">
        <title>Cryptoendolithic actinomycetes from antarctic sandstone rock samples: Micromonospora endolithica sp. nov. and two isolates related to Micromonospora coerulea Jensen 1932.</title>
        <authorList>
            <person name="Hirsch P."/>
            <person name="Mevs U."/>
            <person name="Kroppenstedt R.M."/>
            <person name="Schumann P."/>
            <person name="Stackebrandt E."/>
        </authorList>
    </citation>
    <scope>NUCLEOTIDE SEQUENCE [LARGE SCALE GENOMIC DNA]</scope>
    <source>
        <strain evidence="1 2">JCM 12677</strain>
    </source>
</reference>
<evidence type="ECO:0000313" key="2">
    <source>
        <dbReference type="Proteomes" id="UP000281726"/>
    </source>
</evidence>
<dbReference type="Proteomes" id="UP000281726">
    <property type="component" value="Unassembled WGS sequence"/>
</dbReference>
<keyword evidence="2" id="KW-1185">Reference proteome</keyword>
<dbReference type="RefSeq" id="WP_120723923.1">
    <property type="nucleotide sequence ID" value="NZ_RBAK01000001.1"/>
</dbReference>
<gene>
    <name evidence="1" type="ORF">D7223_01345</name>
</gene>
<organism evidence="1 2">
    <name type="scientific">Micromonospora endolithica</name>
    <dbReference type="NCBI Taxonomy" id="230091"/>
    <lineage>
        <taxon>Bacteria</taxon>
        <taxon>Bacillati</taxon>
        <taxon>Actinomycetota</taxon>
        <taxon>Actinomycetes</taxon>
        <taxon>Micromonosporales</taxon>
        <taxon>Micromonosporaceae</taxon>
        <taxon>Micromonospora</taxon>
    </lineage>
</organism>
<sequence>MPKPIGLPHGVRLPRTFTETDARDVFAALARAYGWTGYLFGRAEAQARISPLTLTDAEWRHLHTTEEWTRVNTMARRAVDHADAIGHALRQAGFGCVTCTEFVTGPPAATWRRCPRCLATTTLAELQRQPCPVASDPPAAHAWQAGRCSACAMPAPTLRLTAVPDAA</sequence>